<proteinExistence type="predicted"/>
<comment type="caution">
    <text evidence="1">The sequence shown here is derived from an EMBL/GenBank/DDBJ whole genome shotgun (WGS) entry which is preliminary data.</text>
</comment>
<accession>A0A3M7T3X5</accession>
<protein>
    <submittedName>
        <fullName evidence="1">Uncharacterized protein</fullName>
    </submittedName>
</protein>
<evidence type="ECO:0000313" key="2">
    <source>
        <dbReference type="Proteomes" id="UP000276133"/>
    </source>
</evidence>
<organism evidence="1 2">
    <name type="scientific">Brachionus plicatilis</name>
    <name type="common">Marine rotifer</name>
    <name type="synonym">Brachionus muelleri</name>
    <dbReference type="NCBI Taxonomy" id="10195"/>
    <lineage>
        <taxon>Eukaryota</taxon>
        <taxon>Metazoa</taxon>
        <taxon>Spiralia</taxon>
        <taxon>Gnathifera</taxon>
        <taxon>Rotifera</taxon>
        <taxon>Eurotatoria</taxon>
        <taxon>Monogononta</taxon>
        <taxon>Pseudotrocha</taxon>
        <taxon>Ploima</taxon>
        <taxon>Brachionidae</taxon>
        <taxon>Brachionus</taxon>
    </lineage>
</organism>
<dbReference type="EMBL" id="REGN01000323">
    <property type="protein sequence ID" value="RNA42743.1"/>
    <property type="molecule type" value="Genomic_DNA"/>
</dbReference>
<keyword evidence="2" id="KW-1185">Reference proteome</keyword>
<dbReference type="Proteomes" id="UP000276133">
    <property type="component" value="Unassembled WGS sequence"/>
</dbReference>
<dbReference type="AlphaFoldDB" id="A0A3M7T3X5"/>
<sequence>MNICLITGFFNASLSTLLSEKRKKLILVRNSNVDRKTIKIEVWNYIIISNTILYQIRLSAYIKNSKRIIHKRSENAILKEGYDISFNFKIRIRFYNLFVLSVFII</sequence>
<reference evidence="1 2" key="1">
    <citation type="journal article" date="2018" name="Sci. Rep.">
        <title>Genomic signatures of local adaptation to the degree of environmental predictability in rotifers.</title>
        <authorList>
            <person name="Franch-Gras L."/>
            <person name="Hahn C."/>
            <person name="Garcia-Roger E.M."/>
            <person name="Carmona M.J."/>
            <person name="Serra M."/>
            <person name="Gomez A."/>
        </authorList>
    </citation>
    <scope>NUCLEOTIDE SEQUENCE [LARGE SCALE GENOMIC DNA]</scope>
    <source>
        <strain evidence="1">HYR1</strain>
    </source>
</reference>
<name>A0A3M7T3X5_BRAPC</name>
<evidence type="ECO:0000313" key="1">
    <source>
        <dbReference type="EMBL" id="RNA42743.1"/>
    </source>
</evidence>
<gene>
    <name evidence="1" type="ORF">BpHYR1_021842</name>
</gene>